<accession>A0A381X5Y8</accession>
<gene>
    <name evidence="1" type="ORF">METZ01_LOCUS113013</name>
</gene>
<dbReference type="AlphaFoldDB" id="A0A381X5Y8"/>
<sequence>MKYFYQLLLFAGIFIWGTSCVTKDGCTDCNATNYDINADIDNNSCQYVNEKSFYKHQMKNWFV</sequence>
<name>A0A381X5Y8_9ZZZZ</name>
<dbReference type="EMBL" id="UINC01014039">
    <property type="protein sequence ID" value="SVA60159.1"/>
    <property type="molecule type" value="Genomic_DNA"/>
</dbReference>
<reference evidence="1" key="1">
    <citation type="submission" date="2018-05" db="EMBL/GenBank/DDBJ databases">
        <authorList>
            <person name="Lanie J.A."/>
            <person name="Ng W.-L."/>
            <person name="Kazmierczak K.M."/>
            <person name="Andrzejewski T.M."/>
            <person name="Davidsen T.M."/>
            <person name="Wayne K.J."/>
            <person name="Tettelin H."/>
            <person name="Glass J.I."/>
            <person name="Rusch D."/>
            <person name="Podicherti R."/>
            <person name="Tsui H.-C.T."/>
            <person name="Winkler M.E."/>
        </authorList>
    </citation>
    <scope>NUCLEOTIDE SEQUENCE</scope>
</reference>
<protein>
    <submittedName>
        <fullName evidence="1">Uncharacterized protein</fullName>
    </submittedName>
</protein>
<proteinExistence type="predicted"/>
<organism evidence="1">
    <name type="scientific">marine metagenome</name>
    <dbReference type="NCBI Taxonomy" id="408172"/>
    <lineage>
        <taxon>unclassified sequences</taxon>
        <taxon>metagenomes</taxon>
        <taxon>ecological metagenomes</taxon>
    </lineage>
</organism>
<evidence type="ECO:0000313" key="1">
    <source>
        <dbReference type="EMBL" id="SVA60159.1"/>
    </source>
</evidence>
<dbReference type="PROSITE" id="PS51257">
    <property type="entry name" value="PROKAR_LIPOPROTEIN"/>
    <property type="match status" value="1"/>
</dbReference>